<comment type="subcellular location">
    <subcellularLocation>
        <location evidence="1">Cell membrane</location>
    </subcellularLocation>
</comment>
<keyword evidence="9" id="KW-1185">Reference proteome</keyword>
<proteinExistence type="predicted"/>
<protein>
    <submittedName>
        <fullName evidence="8">FMN-binding protein</fullName>
    </submittedName>
</protein>
<feature type="compositionally biased region" description="Low complexity" evidence="4">
    <location>
        <begin position="703"/>
        <end position="712"/>
    </location>
</feature>
<gene>
    <name evidence="8" type="primary">nosR</name>
    <name evidence="8" type="ORF">GCM10011358_27170</name>
</gene>
<name>A0ABQ1QR56_9RHOB</name>
<feature type="domain" description="4Fe-4S ferredoxin-type" evidence="7">
    <location>
        <begin position="636"/>
        <end position="665"/>
    </location>
</feature>
<feature type="region of interest" description="Disordered" evidence="4">
    <location>
        <begin position="695"/>
        <end position="719"/>
    </location>
</feature>
<evidence type="ECO:0000313" key="9">
    <source>
        <dbReference type="Proteomes" id="UP000617355"/>
    </source>
</evidence>
<evidence type="ECO:0000256" key="3">
    <source>
        <dbReference type="ARBA" id="ARBA00023136"/>
    </source>
</evidence>
<dbReference type="PIRSF" id="PIRSF036354">
    <property type="entry name" value="NosR"/>
    <property type="match status" value="1"/>
</dbReference>
<feature type="transmembrane region" description="Helical" evidence="5">
    <location>
        <begin position="420"/>
        <end position="441"/>
    </location>
</feature>
<organism evidence="8 9">
    <name type="scientific">Sinisalibacter lacisalsi</name>
    <dbReference type="NCBI Taxonomy" id="1526570"/>
    <lineage>
        <taxon>Bacteria</taxon>
        <taxon>Pseudomonadati</taxon>
        <taxon>Pseudomonadota</taxon>
        <taxon>Alphaproteobacteria</taxon>
        <taxon>Rhodobacterales</taxon>
        <taxon>Roseobacteraceae</taxon>
        <taxon>Sinisalibacter</taxon>
    </lineage>
</organism>
<keyword evidence="5" id="KW-0812">Transmembrane</keyword>
<dbReference type="InterPro" id="IPR052378">
    <property type="entry name" value="NosR_regulator"/>
</dbReference>
<evidence type="ECO:0000256" key="6">
    <source>
        <dbReference type="SAM" id="SignalP"/>
    </source>
</evidence>
<evidence type="ECO:0000256" key="2">
    <source>
        <dbReference type="ARBA" id="ARBA00022475"/>
    </source>
</evidence>
<evidence type="ECO:0000256" key="1">
    <source>
        <dbReference type="ARBA" id="ARBA00004236"/>
    </source>
</evidence>
<dbReference type="PANTHER" id="PTHR30224:SF4">
    <property type="entry name" value="ELECTRON TRANSPORT PROTEIN YCCM-RELATED"/>
    <property type="match status" value="1"/>
</dbReference>
<keyword evidence="3 5" id="KW-0472">Membrane</keyword>
<feature type="signal peptide" evidence="6">
    <location>
        <begin position="1"/>
        <end position="40"/>
    </location>
</feature>
<evidence type="ECO:0000313" key="8">
    <source>
        <dbReference type="EMBL" id="GGD41861.1"/>
    </source>
</evidence>
<sequence length="719" mass="78609">MAPRARRAPPRRDRRGFAAALRALLCLALCLLVAPGAATAQGDEAGPAPLLDRLTPNRIEVIYPGTTRLEMVEDDGPVAAAAYRGDEMVGYVFSTLDVLRAPGYSSTPFDVVAGVTLEGRITGALVLFHAEPYLLNDAPRTARLVQFLHAMEGGEARLGAETGLPPSFVAGATISARAMRNAVQEGARMVLRYRTEEIVVTEPTIDMINFKPRSPEELVADGGLVNAQITNRALQAAMRKAGLGDLLPEVPMTGGPDETYVDFVAGYANPPMIGRNGTGLEPYDTLINGMPEGTMGIFVATLGGVYDHRGTRFNNLSNDFRFDRVSITQGPRSYSFAKQDVIFTRGKVADILVLPADSGFDPMKPWRAELHAAALRPDGTRAPFVLASLDYTLPPGYILMPEPEPAPVWLEPWVEGQRDIAILLVALVALTGILALQGPLTRRRRLHRWVRNGFLAFTLVWIGWIASAQLSIVHLVNYLKAPFVDLSLAFYLAEPLIVILSIYTAISLVLLGRGVFCGWLCPFGALQELLAQAARALRLPQWNPSERLQRVLWNGKYLSLAVILVLIVIAPGAAMVAEEVEPFKTAITAKFVRGLPYVIYAVALLLIGLFTERAFCRFLCPLGGALAILDRLHLVDLLKRRPECGNPCHLCERSCPVRAIESSGKIIMAECFQCLDCQVEYYDDRRCPPLAKLRKRKEREQRQPAAAPAQAAKLGGNFA</sequence>
<feature type="transmembrane region" description="Helical" evidence="5">
    <location>
        <begin position="453"/>
        <end position="476"/>
    </location>
</feature>
<feature type="transmembrane region" description="Helical" evidence="5">
    <location>
        <begin position="557"/>
        <end position="577"/>
    </location>
</feature>
<dbReference type="PROSITE" id="PS51379">
    <property type="entry name" value="4FE4S_FER_2"/>
    <property type="match status" value="1"/>
</dbReference>
<keyword evidence="6" id="KW-0732">Signal</keyword>
<dbReference type="Proteomes" id="UP000617355">
    <property type="component" value="Unassembled WGS sequence"/>
</dbReference>
<feature type="transmembrane region" description="Helical" evidence="5">
    <location>
        <begin position="488"/>
        <end position="511"/>
    </location>
</feature>
<dbReference type="InterPro" id="IPR011399">
    <property type="entry name" value="NosR"/>
</dbReference>
<evidence type="ECO:0000256" key="5">
    <source>
        <dbReference type="SAM" id="Phobius"/>
    </source>
</evidence>
<dbReference type="Pfam" id="PF12801">
    <property type="entry name" value="Fer4_5"/>
    <property type="match status" value="2"/>
</dbReference>
<keyword evidence="5" id="KW-1133">Transmembrane helix</keyword>
<dbReference type="EMBL" id="BMGI01000004">
    <property type="protein sequence ID" value="GGD41861.1"/>
    <property type="molecule type" value="Genomic_DNA"/>
</dbReference>
<keyword evidence="2" id="KW-1003">Cell membrane</keyword>
<feature type="chain" id="PRO_5046807925" evidence="6">
    <location>
        <begin position="41"/>
        <end position="719"/>
    </location>
</feature>
<evidence type="ECO:0000256" key="4">
    <source>
        <dbReference type="SAM" id="MobiDB-lite"/>
    </source>
</evidence>
<dbReference type="SUPFAM" id="SSF54862">
    <property type="entry name" value="4Fe-4S ferredoxins"/>
    <property type="match status" value="1"/>
</dbReference>
<comment type="caution">
    <text evidence="8">The sequence shown here is derived from an EMBL/GenBank/DDBJ whole genome shotgun (WGS) entry which is preliminary data.</text>
</comment>
<reference evidence="9" key="1">
    <citation type="journal article" date="2019" name="Int. J. Syst. Evol. Microbiol.">
        <title>The Global Catalogue of Microorganisms (GCM) 10K type strain sequencing project: providing services to taxonomists for standard genome sequencing and annotation.</title>
        <authorList>
            <consortium name="The Broad Institute Genomics Platform"/>
            <consortium name="The Broad Institute Genome Sequencing Center for Infectious Disease"/>
            <person name="Wu L."/>
            <person name="Ma J."/>
        </authorList>
    </citation>
    <scope>NUCLEOTIDE SEQUENCE [LARGE SCALE GENOMIC DNA]</scope>
    <source>
        <strain evidence="9">CGMCC 1.12922</strain>
    </source>
</reference>
<accession>A0ABQ1QR56</accession>
<feature type="transmembrane region" description="Helical" evidence="5">
    <location>
        <begin position="597"/>
        <end position="616"/>
    </location>
</feature>
<dbReference type="PANTHER" id="PTHR30224">
    <property type="entry name" value="ELECTRON TRANSPORT PROTEIN"/>
    <property type="match status" value="1"/>
</dbReference>
<dbReference type="InterPro" id="IPR017896">
    <property type="entry name" value="4Fe4S_Fe-S-bd"/>
</dbReference>
<evidence type="ECO:0000259" key="7">
    <source>
        <dbReference type="PROSITE" id="PS51379"/>
    </source>
</evidence>